<comment type="caution">
    <text evidence="1">The sequence shown here is derived from an EMBL/GenBank/DDBJ whole genome shotgun (WGS) entry which is preliminary data.</text>
</comment>
<dbReference type="EMBL" id="QXGA01000764">
    <property type="protein sequence ID" value="KAE9141753.1"/>
    <property type="molecule type" value="Genomic_DNA"/>
</dbReference>
<proteinExistence type="predicted"/>
<gene>
    <name evidence="1" type="ORF">PF006_g13079</name>
</gene>
<evidence type="ECO:0000313" key="2">
    <source>
        <dbReference type="Proteomes" id="UP000440732"/>
    </source>
</evidence>
<dbReference type="Proteomes" id="UP000440732">
    <property type="component" value="Unassembled WGS sequence"/>
</dbReference>
<reference evidence="1 2" key="1">
    <citation type="submission" date="2018-08" db="EMBL/GenBank/DDBJ databases">
        <title>Genomic investigation of the strawberry pathogen Phytophthora fragariae indicates pathogenicity is determined by transcriptional variation in three key races.</title>
        <authorList>
            <person name="Adams T.M."/>
            <person name="Armitage A.D."/>
            <person name="Sobczyk M.K."/>
            <person name="Bates H.J."/>
            <person name="Dunwell J.M."/>
            <person name="Nellist C.F."/>
            <person name="Harrison R.J."/>
        </authorList>
    </citation>
    <scope>NUCLEOTIDE SEQUENCE [LARGE SCALE GENOMIC DNA]</scope>
    <source>
        <strain evidence="1 2">NOV-5</strain>
    </source>
</reference>
<feature type="non-terminal residue" evidence="1">
    <location>
        <position position="136"/>
    </location>
</feature>
<organism evidence="1 2">
    <name type="scientific">Phytophthora fragariae</name>
    <dbReference type="NCBI Taxonomy" id="53985"/>
    <lineage>
        <taxon>Eukaryota</taxon>
        <taxon>Sar</taxon>
        <taxon>Stramenopiles</taxon>
        <taxon>Oomycota</taxon>
        <taxon>Peronosporomycetes</taxon>
        <taxon>Peronosporales</taxon>
        <taxon>Peronosporaceae</taxon>
        <taxon>Phytophthora</taxon>
    </lineage>
</organism>
<evidence type="ECO:0000313" key="1">
    <source>
        <dbReference type="EMBL" id="KAE9141753.1"/>
    </source>
</evidence>
<protein>
    <submittedName>
        <fullName evidence="1">Uncharacterized protein</fullName>
    </submittedName>
</protein>
<accession>A0A6A3TR79</accession>
<dbReference type="AlphaFoldDB" id="A0A6A3TR79"/>
<name>A0A6A3TR79_9STRA</name>
<sequence length="136" mass="15051">MMDMMQTAAVATANAVLPGSGIIVNSAFELGKVCSEIAELLTGMQETASSIKTQCANIEKDVAYFRWVLEVLGRVQHKNKLTTELQKLITRFETEVKGYDRVMKKFLEQNILKQLVFHNDLDAASASVKETAGQLV</sequence>